<name>A0ACD3B201_9AGAR</name>
<sequence>MDFFSSLHLTGPSHIIICLSNNHAFHSFPYILAHFIVRTVPMGRQFFRLLFLVTFVYALSQGCISLPQVFSISLSITLH</sequence>
<evidence type="ECO:0000313" key="2">
    <source>
        <dbReference type="Proteomes" id="UP000308600"/>
    </source>
</evidence>
<protein>
    <submittedName>
        <fullName evidence="1">Uncharacterized protein</fullName>
    </submittedName>
</protein>
<organism evidence="1 2">
    <name type="scientific">Pluteus cervinus</name>
    <dbReference type="NCBI Taxonomy" id="181527"/>
    <lineage>
        <taxon>Eukaryota</taxon>
        <taxon>Fungi</taxon>
        <taxon>Dikarya</taxon>
        <taxon>Basidiomycota</taxon>
        <taxon>Agaricomycotina</taxon>
        <taxon>Agaricomycetes</taxon>
        <taxon>Agaricomycetidae</taxon>
        <taxon>Agaricales</taxon>
        <taxon>Pluteineae</taxon>
        <taxon>Pluteaceae</taxon>
        <taxon>Pluteus</taxon>
    </lineage>
</organism>
<dbReference type="Proteomes" id="UP000308600">
    <property type="component" value="Unassembled WGS sequence"/>
</dbReference>
<reference evidence="1 2" key="1">
    <citation type="journal article" date="2019" name="Nat. Ecol. Evol.">
        <title>Megaphylogeny resolves global patterns of mushroom evolution.</title>
        <authorList>
            <person name="Varga T."/>
            <person name="Krizsan K."/>
            <person name="Foldi C."/>
            <person name="Dima B."/>
            <person name="Sanchez-Garcia M."/>
            <person name="Sanchez-Ramirez S."/>
            <person name="Szollosi G.J."/>
            <person name="Szarkandi J.G."/>
            <person name="Papp V."/>
            <person name="Albert L."/>
            <person name="Andreopoulos W."/>
            <person name="Angelini C."/>
            <person name="Antonin V."/>
            <person name="Barry K.W."/>
            <person name="Bougher N.L."/>
            <person name="Buchanan P."/>
            <person name="Buyck B."/>
            <person name="Bense V."/>
            <person name="Catcheside P."/>
            <person name="Chovatia M."/>
            <person name="Cooper J."/>
            <person name="Damon W."/>
            <person name="Desjardin D."/>
            <person name="Finy P."/>
            <person name="Geml J."/>
            <person name="Haridas S."/>
            <person name="Hughes K."/>
            <person name="Justo A."/>
            <person name="Karasinski D."/>
            <person name="Kautmanova I."/>
            <person name="Kiss B."/>
            <person name="Kocsube S."/>
            <person name="Kotiranta H."/>
            <person name="LaButti K.M."/>
            <person name="Lechner B.E."/>
            <person name="Liimatainen K."/>
            <person name="Lipzen A."/>
            <person name="Lukacs Z."/>
            <person name="Mihaltcheva S."/>
            <person name="Morgado L.N."/>
            <person name="Niskanen T."/>
            <person name="Noordeloos M.E."/>
            <person name="Ohm R.A."/>
            <person name="Ortiz-Santana B."/>
            <person name="Ovrebo C."/>
            <person name="Racz N."/>
            <person name="Riley R."/>
            <person name="Savchenko A."/>
            <person name="Shiryaev A."/>
            <person name="Soop K."/>
            <person name="Spirin V."/>
            <person name="Szebenyi C."/>
            <person name="Tomsovsky M."/>
            <person name="Tulloss R.E."/>
            <person name="Uehling J."/>
            <person name="Grigoriev I.V."/>
            <person name="Vagvolgyi C."/>
            <person name="Papp T."/>
            <person name="Martin F.M."/>
            <person name="Miettinen O."/>
            <person name="Hibbett D.S."/>
            <person name="Nagy L.G."/>
        </authorList>
    </citation>
    <scope>NUCLEOTIDE SEQUENCE [LARGE SCALE GENOMIC DNA]</scope>
    <source>
        <strain evidence="1 2">NL-1719</strain>
    </source>
</reference>
<accession>A0ACD3B201</accession>
<evidence type="ECO:0000313" key="1">
    <source>
        <dbReference type="EMBL" id="TFK71637.1"/>
    </source>
</evidence>
<gene>
    <name evidence="1" type="ORF">BDN72DRAFT_426103</name>
</gene>
<dbReference type="EMBL" id="ML208295">
    <property type="protein sequence ID" value="TFK71637.1"/>
    <property type="molecule type" value="Genomic_DNA"/>
</dbReference>
<proteinExistence type="predicted"/>
<keyword evidence="2" id="KW-1185">Reference proteome</keyword>